<accession>X8IT29</accession>
<reference evidence="3 4" key="1">
    <citation type="submission" date="2014-01" db="EMBL/GenBank/DDBJ databases">
        <authorList>
            <person name="Durkin A.S."/>
            <person name="McCorrison J."/>
            <person name="Torralba M."/>
            <person name="Gillis M."/>
            <person name="Haft D.H."/>
            <person name="Methe B."/>
            <person name="Sutton G."/>
            <person name="Nelson K.E."/>
        </authorList>
    </citation>
    <scope>NUCLEOTIDE SEQUENCE [LARGE SCALE GENOMIC DNA]</scope>
    <source>
        <strain evidence="3 4">ATCC 33093</strain>
    </source>
</reference>
<organism evidence="3 4">
    <name type="scientific">Mogibacterium timidum ATCC 33093</name>
    <dbReference type="NCBI Taxonomy" id="1401079"/>
    <lineage>
        <taxon>Bacteria</taxon>
        <taxon>Bacillati</taxon>
        <taxon>Bacillota</taxon>
        <taxon>Clostridia</taxon>
        <taxon>Peptostreptococcales</taxon>
        <taxon>Anaerovoracaceae</taxon>
        <taxon>Mogibacterium</taxon>
    </lineage>
</organism>
<dbReference type="PATRIC" id="fig|1401079.3.peg.1094"/>
<dbReference type="Pfam" id="PF21861">
    <property type="entry name" value="RepB_C"/>
    <property type="match status" value="1"/>
</dbReference>
<dbReference type="EMBL" id="JALU01000019">
    <property type="protein sequence ID" value="EUC52186.1"/>
    <property type="molecule type" value="Genomic_DNA"/>
</dbReference>
<feature type="domain" description="Plasmid replication protein origin binding" evidence="1">
    <location>
        <begin position="1"/>
        <end position="117"/>
    </location>
</feature>
<name>X8IT29_9FIRM</name>
<evidence type="ECO:0000259" key="1">
    <source>
        <dbReference type="Pfam" id="PF01719"/>
    </source>
</evidence>
<dbReference type="InterPro" id="IPR053923">
    <property type="entry name" value="RepB_C"/>
</dbReference>
<dbReference type="GO" id="GO:0005727">
    <property type="term" value="C:extrachromosomal circular DNA"/>
    <property type="evidence" value="ECO:0007669"/>
    <property type="project" value="InterPro"/>
</dbReference>
<dbReference type="Proteomes" id="UP000022645">
    <property type="component" value="Unassembled WGS sequence"/>
</dbReference>
<dbReference type="Gene3D" id="3.40.1310.30">
    <property type="match status" value="1"/>
</dbReference>
<feature type="domain" description="Replication protein RepB C-terminal" evidence="2">
    <location>
        <begin position="126"/>
        <end position="180"/>
    </location>
</feature>
<dbReference type="GO" id="GO:0003677">
    <property type="term" value="F:DNA binding"/>
    <property type="evidence" value="ECO:0007669"/>
    <property type="project" value="InterPro"/>
</dbReference>
<evidence type="ECO:0000313" key="3">
    <source>
        <dbReference type="EMBL" id="EUC52186.1"/>
    </source>
</evidence>
<dbReference type="RefSeq" id="WP_049906802.1">
    <property type="nucleotide sequence ID" value="NZ_JALU01000019.1"/>
</dbReference>
<proteinExistence type="predicted"/>
<dbReference type="AlphaFoldDB" id="X8IT29"/>
<sequence length="208" mass="24291">MADKRKRNWVFVLYPESAPENWRQILRDMLVPGYVSPLHCDDVNADGEHKKEHYHVILTFKGVKTFEQVKEITDKLNATRPEECKDIRAYARYLCHLDNPEKAQYNVSDVECLGGTDYLETTKSAADTDTAIGEMMDWCLEQGCYSFFRLALYARQYRTDWFRVLTSSRTVFLVAWLKSMQWEMNQGTFDGYVEDENIPNSDIPDSDI</sequence>
<dbReference type="GO" id="GO:0006260">
    <property type="term" value="P:DNA replication"/>
    <property type="evidence" value="ECO:0007669"/>
    <property type="project" value="InterPro"/>
</dbReference>
<protein>
    <submittedName>
        <fullName evidence="3">Plasmid replication protein</fullName>
    </submittedName>
</protein>
<dbReference type="Pfam" id="PF01719">
    <property type="entry name" value="Rep_OBD"/>
    <property type="match status" value="1"/>
</dbReference>
<dbReference type="InterPro" id="IPR002631">
    <property type="entry name" value="Plasmid_rep_OBD"/>
</dbReference>
<gene>
    <name evidence="3" type="ORF">HMPREF0581_0014</name>
</gene>
<evidence type="ECO:0000313" key="4">
    <source>
        <dbReference type="Proteomes" id="UP000022645"/>
    </source>
</evidence>
<evidence type="ECO:0000259" key="2">
    <source>
        <dbReference type="Pfam" id="PF21861"/>
    </source>
</evidence>
<dbReference type="GO" id="GO:0003916">
    <property type="term" value="F:DNA topoisomerase activity"/>
    <property type="evidence" value="ECO:0007669"/>
    <property type="project" value="InterPro"/>
</dbReference>
<comment type="caution">
    <text evidence="3">The sequence shown here is derived from an EMBL/GenBank/DDBJ whole genome shotgun (WGS) entry which is preliminary data.</text>
</comment>